<organism evidence="2 3">
    <name type="scientific">Lasiosphaeris hirsuta</name>
    <dbReference type="NCBI Taxonomy" id="260670"/>
    <lineage>
        <taxon>Eukaryota</taxon>
        <taxon>Fungi</taxon>
        <taxon>Dikarya</taxon>
        <taxon>Ascomycota</taxon>
        <taxon>Pezizomycotina</taxon>
        <taxon>Sordariomycetes</taxon>
        <taxon>Sordariomycetidae</taxon>
        <taxon>Sordariales</taxon>
        <taxon>Lasiosphaeriaceae</taxon>
        <taxon>Lasiosphaeris</taxon>
    </lineage>
</organism>
<feature type="compositionally biased region" description="Pro residues" evidence="1">
    <location>
        <begin position="32"/>
        <end position="52"/>
    </location>
</feature>
<feature type="region of interest" description="Disordered" evidence="1">
    <location>
        <begin position="315"/>
        <end position="366"/>
    </location>
</feature>
<proteinExistence type="predicted"/>
<feature type="region of interest" description="Disordered" evidence="1">
    <location>
        <begin position="1"/>
        <end position="71"/>
    </location>
</feature>
<evidence type="ECO:0000313" key="3">
    <source>
        <dbReference type="Proteomes" id="UP001172102"/>
    </source>
</evidence>
<dbReference type="AlphaFoldDB" id="A0AA40A9D5"/>
<evidence type="ECO:0000313" key="2">
    <source>
        <dbReference type="EMBL" id="KAK0711698.1"/>
    </source>
</evidence>
<dbReference type="EMBL" id="JAUKUA010000005">
    <property type="protein sequence ID" value="KAK0711698.1"/>
    <property type="molecule type" value="Genomic_DNA"/>
</dbReference>
<protein>
    <submittedName>
        <fullName evidence="2">Uncharacterized protein</fullName>
    </submittedName>
</protein>
<feature type="compositionally biased region" description="Low complexity" evidence="1">
    <location>
        <begin position="315"/>
        <end position="329"/>
    </location>
</feature>
<sequence length="528" mass="58074">MASPDEKSNTHISELVDRRKYPNTSSGRQIYPDPPGHRPLPALPPTPSPPLVLPKSKFYSRPRPSSSARRWEPKCNHTNMTRIYYPGYRCEVCGRSGKFGWLYRCTMDRDPLIIAARDEGHEVAFDELGVFFSSKMSLGKCGPDVRLGKYSFLNEVTPEQLQSYSPAQLAIVLSQRDNVHTTISEERHRPGHPPHYAVTKYPDDSKPWVPDERLECQYKICHSCHHFGKEKSFLGLDGILDGYIPPHAATAFGFNPLGRRPVTRVDLVKNLGYRAVPMPKGHTSRRLANQISKSGSTSRIIEIIDGHLEAAQISSSDYSTSSDSTISDLSVDEAGDERGNLPRSPRLQLDEVSADHSCDDEEDVSATTPAGILPEEELVVRPPWTSPPTPIPKYEGVLALADEAKLLNIGPEVPTYNGRSPSSLKTNPAVRARVFSSIPAVDTASKVISRTATGQYTVLTRVPYQPEEMCDVGLFLPFSGEVFAKACSLPLPDATPEENLFLVFAAGSGVALTEEAVESGTVDIVVRP</sequence>
<evidence type="ECO:0000256" key="1">
    <source>
        <dbReference type="SAM" id="MobiDB-lite"/>
    </source>
</evidence>
<accession>A0AA40A9D5</accession>
<keyword evidence="3" id="KW-1185">Reference proteome</keyword>
<feature type="compositionally biased region" description="Basic and acidic residues" evidence="1">
    <location>
        <begin position="1"/>
        <end position="20"/>
    </location>
</feature>
<reference evidence="2" key="1">
    <citation type="submission" date="2023-06" db="EMBL/GenBank/DDBJ databases">
        <title>Genome-scale phylogeny and comparative genomics of the fungal order Sordariales.</title>
        <authorList>
            <consortium name="Lawrence Berkeley National Laboratory"/>
            <person name="Hensen N."/>
            <person name="Bonometti L."/>
            <person name="Westerberg I."/>
            <person name="Brannstrom I.O."/>
            <person name="Guillou S."/>
            <person name="Cros-Aarteil S."/>
            <person name="Calhoun S."/>
            <person name="Haridas S."/>
            <person name="Kuo A."/>
            <person name="Mondo S."/>
            <person name="Pangilinan J."/>
            <person name="Riley R."/>
            <person name="Labutti K."/>
            <person name="Andreopoulos B."/>
            <person name="Lipzen A."/>
            <person name="Chen C."/>
            <person name="Yanf M."/>
            <person name="Daum C."/>
            <person name="Ng V."/>
            <person name="Clum A."/>
            <person name="Steindorff A."/>
            <person name="Ohm R."/>
            <person name="Martin F."/>
            <person name="Silar P."/>
            <person name="Natvig D."/>
            <person name="Lalanne C."/>
            <person name="Gautier V."/>
            <person name="Ament-Velasquez S.L."/>
            <person name="Kruys A."/>
            <person name="Hutchinson M.I."/>
            <person name="Powell A.J."/>
            <person name="Barry K."/>
            <person name="Miller A.N."/>
            <person name="Grigoriev I.V."/>
            <person name="Debuchy R."/>
            <person name="Gladieux P."/>
            <person name="Thoren M.H."/>
            <person name="Johannesson H."/>
        </authorList>
    </citation>
    <scope>NUCLEOTIDE SEQUENCE</scope>
    <source>
        <strain evidence="2">SMH4607-1</strain>
    </source>
</reference>
<gene>
    <name evidence="2" type="ORF">B0H67DRAFT_647047</name>
</gene>
<comment type="caution">
    <text evidence="2">The sequence shown here is derived from an EMBL/GenBank/DDBJ whole genome shotgun (WGS) entry which is preliminary data.</text>
</comment>
<name>A0AA40A9D5_9PEZI</name>
<dbReference type="Proteomes" id="UP001172102">
    <property type="component" value="Unassembled WGS sequence"/>
</dbReference>